<keyword evidence="4" id="KW-1185">Reference proteome</keyword>
<dbReference type="EMBL" id="KB742659">
    <property type="protein sequence ID" value="EOB05871.1"/>
    <property type="molecule type" value="Genomic_DNA"/>
</dbReference>
<feature type="compositionally biased region" description="Polar residues" evidence="1">
    <location>
        <begin position="198"/>
        <end position="207"/>
    </location>
</feature>
<feature type="chain" id="PRO_5004343861" evidence="2">
    <location>
        <begin position="25"/>
        <end position="429"/>
    </location>
</feature>
<dbReference type="AlphaFoldDB" id="R0K6U9"/>
<proteinExistence type="predicted"/>
<evidence type="ECO:0000256" key="1">
    <source>
        <dbReference type="SAM" id="MobiDB-lite"/>
    </source>
</evidence>
<dbReference type="Proteomes" id="UP000296049">
    <property type="component" value="Unassembled WGS sequence"/>
</dbReference>
<feature type="region of interest" description="Disordered" evidence="1">
    <location>
        <begin position="244"/>
        <end position="263"/>
    </location>
</feature>
<evidence type="ECO:0000256" key="2">
    <source>
        <dbReference type="SAM" id="SignalP"/>
    </source>
</evidence>
<evidence type="ECO:0000313" key="3">
    <source>
        <dbReference type="EMBL" id="EOB05871.1"/>
    </source>
</evidence>
<feature type="region of interest" description="Disordered" evidence="1">
    <location>
        <begin position="154"/>
        <end position="237"/>
    </location>
</feature>
<accession>R0K6U9</accession>
<reference evidence="4" key="1">
    <citation type="journal article" date="2013" name="Nat. Genet.">
        <title>The duck genome and transcriptome provide insight into an avian influenza virus reservoir species.</title>
        <authorList>
            <person name="Huang Y."/>
            <person name="Li Y."/>
            <person name="Burt D.W."/>
            <person name="Chen H."/>
            <person name="Zhang Y."/>
            <person name="Qian W."/>
            <person name="Kim H."/>
            <person name="Gan S."/>
            <person name="Zhao Y."/>
            <person name="Li J."/>
            <person name="Yi K."/>
            <person name="Feng H."/>
            <person name="Zhu P."/>
            <person name="Li B."/>
            <person name="Liu Q."/>
            <person name="Fairley S."/>
            <person name="Magor K.E."/>
            <person name="Du Z."/>
            <person name="Hu X."/>
            <person name="Goodman L."/>
            <person name="Tafer H."/>
            <person name="Vignal A."/>
            <person name="Lee T."/>
            <person name="Kim K.W."/>
            <person name="Sheng Z."/>
            <person name="An Y."/>
            <person name="Searle S."/>
            <person name="Herrero J."/>
            <person name="Groenen M.A."/>
            <person name="Crooijmans R.P."/>
            <person name="Faraut T."/>
            <person name="Cai Q."/>
            <person name="Webster R.G."/>
            <person name="Aldridge J.R."/>
            <person name="Warren W.C."/>
            <person name="Bartschat S."/>
            <person name="Kehr S."/>
            <person name="Marz M."/>
            <person name="Stadler P.F."/>
            <person name="Smith J."/>
            <person name="Kraus R.H."/>
            <person name="Zhao Y."/>
            <person name="Ren L."/>
            <person name="Fei J."/>
            <person name="Morisson M."/>
            <person name="Kaiser P."/>
            <person name="Griffin D.K."/>
            <person name="Rao M."/>
            <person name="Pitel F."/>
            <person name="Wang J."/>
            <person name="Li N."/>
        </authorList>
    </citation>
    <scope>NUCLEOTIDE SEQUENCE [LARGE SCALE GENOMIC DNA]</scope>
</reference>
<evidence type="ECO:0000313" key="4">
    <source>
        <dbReference type="Proteomes" id="UP000296049"/>
    </source>
</evidence>
<feature type="region of interest" description="Disordered" evidence="1">
    <location>
        <begin position="310"/>
        <end position="365"/>
    </location>
</feature>
<protein>
    <submittedName>
        <fullName evidence="3">Uncharacterized protein</fullName>
    </submittedName>
</protein>
<feature type="signal peptide" evidence="2">
    <location>
        <begin position="1"/>
        <end position="24"/>
    </location>
</feature>
<sequence>MDELWPVALWWLEVLLVLVLPAAPQHLLGLSCWCPGRLQHEQVQKAKTQLLAGMAALPASRAPSAQHTSDFSSQECDAPVENAAAGQQLNMGSTPIFDQNRGYWPLDPSSFNESESALNFSETMAETPLCHSVLSRKANSGLLQAEDANILVETPQGSKEKLASRKSRYASTEQAIRDPQRGSSRSSGLQGGGEAQAVHTQPVSLQNARKHPVFASGRQDEAGAGGGLSGGHTRPYHPLREAKATSLEGKHEGRRQTDSPHFDLPHYLDSFRKVAAHELRAKYSCWGNHLQLHLQDTWFRRCVKIKVSTSATPGKTGRAPPQLPTTSTEPELSAAAQSRACALGAMKGATQSQTHGRRRRLMSSSACKGTVPAARLAVPKSKEVESEQCPISLRDRYSEPGKRLARQKTAKVQLCLLLGTARSQHWEHL</sequence>
<gene>
    <name evidence="3" type="ORF">Anapl_01189</name>
</gene>
<organism evidence="3 4">
    <name type="scientific">Anas platyrhynchos</name>
    <name type="common">Mallard</name>
    <name type="synonym">Anas boschas</name>
    <dbReference type="NCBI Taxonomy" id="8839"/>
    <lineage>
        <taxon>Eukaryota</taxon>
        <taxon>Metazoa</taxon>
        <taxon>Chordata</taxon>
        <taxon>Craniata</taxon>
        <taxon>Vertebrata</taxon>
        <taxon>Euteleostomi</taxon>
        <taxon>Archelosauria</taxon>
        <taxon>Archosauria</taxon>
        <taxon>Dinosauria</taxon>
        <taxon>Saurischia</taxon>
        <taxon>Theropoda</taxon>
        <taxon>Coelurosauria</taxon>
        <taxon>Aves</taxon>
        <taxon>Neognathae</taxon>
        <taxon>Galloanserae</taxon>
        <taxon>Anseriformes</taxon>
        <taxon>Anatidae</taxon>
        <taxon>Anatinae</taxon>
        <taxon>Anas</taxon>
    </lineage>
</organism>
<keyword evidence="2" id="KW-0732">Signal</keyword>
<name>R0K6U9_ANAPL</name>